<dbReference type="AlphaFoldDB" id="A0A1D2J521"/>
<feature type="compositionally biased region" description="Polar residues" evidence="3">
    <location>
        <begin position="564"/>
        <end position="579"/>
    </location>
</feature>
<dbReference type="PROSITE" id="PS50942">
    <property type="entry name" value="ENTH"/>
    <property type="match status" value="1"/>
</dbReference>
<feature type="compositionally biased region" description="Basic and acidic residues" evidence="3">
    <location>
        <begin position="265"/>
        <end position="274"/>
    </location>
</feature>
<dbReference type="SUPFAM" id="SSF48464">
    <property type="entry name" value="ENTH/VHS domain"/>
    <property type="match status" value="1"/>
</dbReference>
<dbReference type="CDD" id="cd16988">
    <property type="entry name" value="ANTH_N_YAP180"/>
    <property type="match status" value="1"/>
</dbReference>
<evidence type="ECO:0000256" key="3">
    <source>
        <dbReference type="SAM" id="MobiDB-lite"/>
    </source>
</evidence>
<dbReference type="Gene3D" id="1.20.58.150">
    <property type="entry name" value="ANTH domain"/>
    <property type="match status" value="1"/>
</dbReference>
<dbReference type="SMART" id="SM00273">
    <property type="entry name" value="ENTH"/>
    <property type="match status" value="1"/>
</dbReference>
<dbReference type="PANTHER" id="PTHR22951">
    <property type="entry name" value="CLATHRIN ASSEMBLY PROTEIN"/>
    <property type="match status" value="1"/>
</dbReference>
<evidence type="ECO:0000313" key="6">
    <source>
        <dbReference type="Proteomes" id="UP000242814"/>
    </source>
</evidence>
<dbReference type="InterPro" id="IPR014712">
    <property type="entry name" value="ANTH_dom_sf"/>
</dbReference>
<keyword evidence="2" id="KW-0963">Cytoplasm</keyword>
<dbReference type="VEuPathDB" id="FungiDB:PABG_12633"/>
<reference evidence="5 6" key="1">
    <citation type="submission" date="2016-06" db="EMBL/GenBank/DDBJ databases">
        <authorList>
            <person name="Kjaerup R.B."/>
            <person name="Dalgaard T.S."/>
            <person name="Juul-Madsen H.R."/>
        </authorList>
    </citation>
    <scope>NUCLEOTIDE SEQUENCE [LARGE SCALE GENOMIC DNA]</scope>
    <source>
        <strain evidence="5 6">Pb300</strain>
    </source>
</reference>
<dbReference type="Pfam" id="PF07651">
    <property type="entry name" value="ANTH"/>
    <property type="match status" value="1"/>
</dbReference>
<feature type="region of interest" description="Disordered" evidence="3">
    <location>
        <begin position="524"/>
        <end position="579"/>
    </location>
</feature>
<dbReference type="InterPro" id="IPR011417">
    <property type="entry name" value="ANTH_dom"/>
</dbReference>
<dbReference type="FunFam" id="1.20.58.150:FF:000004">
    <property type="entry name" value="ENTH domain protein"/>
    <property type="match status" value="1"/>
</dbReference>
<feature type="compositionally biased region" description="Low complexity" evidence="3">
    <location>
        <begin position="409"/>
        <end position="434"/>
    </location>
</feature>
<feature type="compositionally biased region" description="Low complexity" evidence="3">
    <location>
        <begin position="334"/>
        <end position="352"/>
    </location>
</feature>
<dbReference type="GO" id="GO:0032050">
    <property type="term" value="F:clathrin heavy chain binding"/>
    <property type="evidence" value="ECO:0007669"/>
    <property type="project" value="TreeGrafter"/>
</dbReference>
<dbReference type="Gene3D" id="1.25.40.90">
    <property type="match status" value="1"/>
</dbReference>
<feature type="compositionally biased region" description="Low complexity" evidence="3">
    <location>
        <begin position="496"/>
        <end position="509"/>
    </location>
</feature>
<dbReference type="InterPro" id="IPR045192">
    <property type="entry name" value="AP180-like"/>
</dbReference>
<dbReference type="InterPro" id="IPR013809">
    <property type="entry name" value="ENTH"/>
</dbReference>
<dbReference type="GO" id="GO:0005905">
    <property type="term" value="C:clathrin-coated pit"/>
    <property type="evidence" value="ECO:0007669"/>
    <property type="project" value="TreeGrafter"/>
</dbReference>
<accession>A0A1D2J521</accession>
<dbReference type="GO" id="GO:0005545">
    <property type="term" value="F:1-phosphatidylinositol binding"/>
    <property type="evidence" value="ECO:0007669"/>
    <property type="project" value="InterPro"/>
</dbReference>
<proteinExistence type="predicted"/>
<feature type="region of interest" description="Disordered" evidence="3">
    <location>
        <begin position="463"/>
        <end position="509"/>
    </location>
</feature>
<feature type="region of interest" description="Disordered" evidence="3">
    <location>
        <begin position="409"/>
        <end position="447"/>
    </location>
</feature>
<dbReference type="GO" id="GO:0072583">
    <property type="term" value="P:clathrin-dependent endocytosis"/>
    <property type="evidence" value="ECO:0007669"/>
    <property type="project" value="InterPro"/>
</dbReference>
<sequence length="649" mass="72554">MPGASFEKSVKGATKTKNAAPKSKYIEHILTATYNEAGVAEIFRTLQFRIRDSTWTIVYKALIVVHMMIREGSAGAALKYLSQNPKRLAITSISEFQAQGANIWRYSEYLVARANAYAETKTDFVRGGQGRLKRLAINKGLLRETEIVQKQIHALLKCDILMDEPENEISLTAFRLLTLDLLTLYSVMNEGTINVLEHYFEMSRPDSERALKIYKRFSAQTEEVVRFLRIARQYESATRLEIPNLKHASTDLSKLLEDDLNDPDFDQRRREYRSQKFGSSSVEKEKGLARSRSVSAPQKPKPTVQPAVPQSATPKLEVKISGPNLLDFFDDEPQPQQQQLSMPQQSPHQQFNPQNLQFKQQQQFQQTGFQPQPIGFNVQQNNFQQQPQQHFTPASDFGQQQTGFVGQFEQSNFNPFGQNQPQQQSQSLQSLQPNHSGSGFGGYAPQPQQHTFQTILSSIPQKSVPSFQQTMLTGSPAGGSRPNNPFRQSMLPPSTPENTSPTTTDTASLLKRQSTNPFAKRMTTQSPQFANGSPSPFSQPPTQPLPQLPSQQEQQLLPLQPQPTGTNPFSRPQTAPDSQLQFSNTTRLTAASLLPNPTVSTNPFCQRAFIYQQTGQGWQAGPQAGPQATMGGLERLETVSVFPRPGQLA</sequence>
<feature type="compositionally biased region" description="Low complexity" evidence="3">
    <location>
        <begin position="548"/>
        <end position="563"/>
    </location>
</feature>
<dbReference type="GO" id="GO:0005546">
    <property type="term" value="F:phosphatidylinositol-4,5-bisphosphate binding"/>
    <property type="evidence" value="ECO:0007669"/>
    <property type="project" value="TreeGrafter"/>
</dbReference>
<evidence type="ECO:0000259" key="4">
    <source>
        <dbReference type="PROSITE" id="PS50942"/>
    </source>
</evidence>
<dbReference type="EMBL" id="LZYO01000496">
    <property type="protein sequence ID" value="ODH13402.1"/>
    <property type="molecule type" value="Genomic_DNA"/>
</dbReference>
<dbReference type="GO" id="GO:0000149">
    <property type="term" value="F:SNARE binding"/>
    <property type="evidence" value="ECO:0007669"/>
    <property type="project" value="TreeGrafter"/>
</dbReference>
<dbReference type="VEuPathDB" id="FungiDB:PADG_12478"/>
<dbReference type="GO" id="GO:0030136">
    <property type="term" value="C:clathrin-coated vesicle"/>
    <property type="evidence" value="ECO:0007669"/>
    <property type="project" value="InterPro"/>
</dbReference>
<feature type="domain" description="ENTH" evidence="4">
    <location>
        <begin position="1"/>
        <end position="124"/>
    </location>
</feature>
<feature type="region of interest" description="Disordered" evidence="3">
    <location>
        <begin position="257"/>
        <end position="352"/>
    </location>
</feature>
<dbReference type="SUPFAM" id="SSF89009">
    <property type="entry name" value="GAT-like domain"/>
    <property type="match status" value="1"/>
</dbReference>
<feature type="compositionally biased region" description="Polar residues" evidence="3">
    <location>
        <begin position="463"/>
        <end position="473"/>
    </location>
</feature>
<organism evidence="5 6">
    <name type="scientific">Paracoccidioides brasiliensis</name>
    <dbReference type="NCBI Taxonomy" id="121759"/>
    <lineage>
        <taxon>Eukaryota</taxon>
        <taxon>Fungi</taxon>
        <taxon>Dikarya</taxon>
        <taxon>Ascomycota</taxon>
        <taxon>Pezizomycotina</taxon>
        <taxon>Eurotiomycetes</taxon>
        <taxon>Eurotiomycetidae</taxon>
        <taxon>Onygenales</taxon>
        <taxon>Ajellomycetaceae</taxon>
        <taxon>Paracoccidioides</taxon>
    </lineage>
</organism>
<name>A0A1D2J521_PARBR</name>
<dbReference type="InterPro" id="IPR008942">
    <property type="entry name" value="ENTH_VHS"/>
</dbReference>
<evidence type="ECO:0000256" key="1">
    <source>
        <dbReference type="ARBA" id="ARBA00004496"/>
    </source>
</evidence>
<dbReference type="PANTHER" id="PTHR22951:SF5">
    <property type="entry name" value="PHOSPHATIDYLINOSITOL-BINDING CLATHRIN ASSEMBLY PROTEIN LAP"/>
    <property type="match status" value="1"/>
</dbReference>
<evidence type="ECO:0000256" key="2">
    <source>
        <dbReference type="ARBA" id="ARBA00022490"/>
    </source>
</evidence>
<feature type="compositionally biased region" description="Pro residues" evidence="3">
    <location>
        <begin position="537"/>
        <end position="547"/>
    </location>
</feature>
<evidence type="ECO:0000313" key="5">
    <source>
        <dbReference type="EMBL" id="ODH13402.1"/>
    </source>
</evidence>
<dbReference type="GO" id="GO:0048268">
    <property type="term" value="P:clathrin coat assembly"/>
    <property type="evidence" value="ECO:0007669"/>
    <property type="project" value="InterPro"/>
</dbReference>
<comment type="caution">
    <text evidence="5">The sequence shown here is derived from an EMBL/GenBank/DDBJ whole genome shotgun (WGS) entry which is preliminary data.</text>
</comment>
<gene>
    <name evidence="5" type="ORF">ACO22_07292</name>
</gene>
<comment type="subcellular location">
    <subcellularLocation>
        <location evidence="1">Cytoplasm</location>
    </subcellularLocation>
</comment>
<protein>
    <recommendedName>
        <fullName evidence="4">ENTH domain-containing protein</fullName>
    </recommendedName>
</protein>
<dbReference type="Proteomes" id="UP000242814">
    <property type="component" value="Unassembled WGS sequence"/>
</dbReference>
<dbReference type="FunFam" id="1.25.40.90:FF:000025">
    <property type="entry name" value="ENTH domain protein"/>
    <property type="match status" value="1"/>
</dbReference>
<dbReference type="GO" id="GO:0006900">
    <property type="term" value="P:vesicle budding from membrane"/>
    <property type="evidence" value="ECO:0007669"/>
    <property type="project" value="TreeGrafter"/>
</dbReference>